<feature type="compositionally biased region" description="Low complexity" evidence="1">
    <location>
        <begin position="7"/>
        <end position="50"/>
    </location>
</feature>
<sequence>HPMPGNPMQGRPVQMQGQPMPGQPMQGRPGQPMQGRPGQPMQGRPGQMPGHPGPMPGRPMMGQPMQQPMPGHPMPGQFGFPANQPHQGQEINFFVWVMNVLKNPSRQYNVSIVYAGCVFAVSALLSGIQSYLTAHYGVTALSSLINSGGNFGTSFAQSTSFASGMPPISVFFAQLVSSILFTYITFAVAIMGAKMFGDEIPIPILHMQFAHKMIPIVAIQICAVLLSVVTLAVPSIFVQSFASILLLLLPFSFVSHSRYTRKMDRGWMWIIFVFTVVVIFVILYVMTAGIVGSMMP</sequence>
<dbReference type="PATRIC" id="fig|698957.3.peg.476"/>
<feature type="non-terminal residue" evidence="3">
    <location>
        <position position="1"/>
    </location>
</feature>
<comment type="caution">
    <text evidence="3">The sequence shown here is derived from an EMBL/GenBank/DDBJ whole genome shotgun (WGS) entry which is preliminary data.</text>
</comment>
<feature type="region of interest" description="Disordered" evidence="1">
    <location>
        <begin position="1"/>
        <end position="63"/>
    </location>
</feature>
<feature type="transmembrane region" description="Helical" evidence="2">
    <location>
        <begin position="236"/>
        <end position="254"/>
    </location>
</feature>
<protein>
    <submittedName>
        <fullName evidence="3">Uncharacterized protein</fullName>
    </submittedName>
</protein>
<evidence type="ECO:0000313" key="3">
    <source>
        <dbReference type="EMBL" id="EIK83406.1"/>
    </source>
</evidence>
<name>I4M2G6_GARVA</name>
<evidence type="ECO:0000256" key="2">
    <source>
        <dbReference type="SAM" id="Phobius"/>
    </source>
</evidence>
<feature type="transmembrane region" description="Helical" evidence="2">
    <location>
        <begin position="213"/>
        <end position="230"/>
    </location>
</feature>
<keyword evidence="2" id="KW-1133">Transmembrane helix</keyword>
<dbReference type="AlphaFoldDB" id="I4M2G6"/>
<feature type="transmembrane region" description="Helical" evidence="2">
    <location>
        <begin position="168"/>
        <end position="192"/>
    </location>
</feature>
<accession>I4M2G6</accession>
<dbReference type="EMBL" id="ADES01000007">
    <property type="protein sequence ID" value="EIK83406.1"/>
    <property type="molecule type" value="Genomic_DNA"/>
</dbReference>
<gene>
    <name evidence="3" type="ORF">CGSMWGv1500E_02422</name>
</gene>
<keyword evidence="2" id="KW-0812">Transmembrane</keyword>
<evidence type="ECO:0000256" key="1">
    <source>
        <dbReference type="SAM" id="MobiDB-lite"/>
    </source>
</evidence>
<dbReference type="Proteomes" id="UP000032875">
    <property type="component" value="Unassembled WGS sequence"/>
</dbReference>
<feature type="transmembrane region" description="Helical" evidence="2">
    <location>
        <begin position="112"/>
        <end position="132"/>
    </location>
</feature>
<keyword evidence="2" id="KW-0472">Membrane</keyword>
<proteinExistence type="predicted"/>
<reference evidence="3 4" key="1">
    <citation type="journal article" date="2012" name="J. Bacteriol.">
        <title>Comparative Genomic Analyses of 17 Clinical Isolates of Gardnerella vaginalis Provide Evidence of Multiple Genetically Isolated Clades Consistent with Subspeciation into Genovars.</title>
        <authorList>
            <person name="Ahmed A."/>
            <person name="Earl J."/>
            <person name="Retchless A."/>
            <person name="Hillier S."/>
            <person name="Rabe L."/>
            <person name="Cherpes T."/>
            <person name="Powell E."/>
            <person name="Janto B."/>
            <person name="Eutsey R."/>
            <person name="Hiller N.L."/>
            <person name="Boissy R."/>
            <person name="Dahlgreen M."/>
            <person name="Hall B."/>
            <person name="Costerton J."/>
            <person name="Post J.C."/>
            <person name="Hu F."/>
            <person name="Ehrlich G."/>
        </authorList>
    </citation>
    <scope>NUCLEOTIDE SEQUENCE [LARGE SCALE GENOMIC DNA]</scope>
    <source>
        <strain evidence="3 4">1500E</strain>
    </source>
</reference>
<organism evidence="3 4">
    <name type="scientific">Gardnerella vaginalis 1500E</name>
    <dbReference type="NCBI Taxonomy" id="698957"/>
    <lineage>
        <taxon>Bacteria</taxon>
        <taxon>Bacillati</taxon>
        <taxon>Actinomycetota</taxon>
        <taxon>Actinomycetes</taxon>
        <taxon>Bifidobacteriales</taxon>
        <taxon>Bifidobacteriaceae</taxon>
        <taxon>Gardnerella</taxon>
    </lineage>
</organism>
<evidence type="ECO:0000313" key="4">
    <source>
        <dbReference type="Proteomes" id="UP000032875"/>
    </source>
</evidence>
<feature type="transmembrane region" description="Helical" evidence="2">
    <location>
        <begin position="266"/>
        <end position="291"/>
    </location>
</feature>